<protein>
    <submittedName>
        <fullName evidence="1">Uncharacterized protein</fullName>
    </submittedName>
</protein>
<dbReference type="Proteomes" id="UP000198853">
    <property type="component" value="Unassembled WGS sequence"/>
</dbReference>
<dbReference type="RefSeq" id="WP_090399047.1">
    <property type="nucleotide sequence ID" value="NZ_FNEN01000011.1"/>
</dbReference>
<evidence type="ECO:0000313" key="2">
    <source>
        <dbReference type="Proteomes" id="UP000198853"/>
    </source>
</evidence>
<dbReference type="AlphaFoldDB" id="A0A1G8Q8R3"/>
<dbReference type="EMBL" id="FNEN01000011">
    <property type="protein sequence ID" value="SDJ00953.1"/>
    <property type="molecule type" value="Genomic_DNA"/>
</dbReference>
<accession>A0A1G8Q8R3</accession>
<keyword evidence="2" id="KW-1185">Reference proteome</keyword>
<reference evidence="1 2" key="1">
    <citation type="submission" date="2016-10" db="EMBL/GenBank/DDBJ databases">
        <authorList>
            <person name="de Groot N.N."/>
        </authorList>
    </citation>
    <scope>NUCLEOTIDE SEQUENCE [LARGE SCALE GENOMIC DNA]</scope>
    <source>
        <strain evidence="1 2">DSM 21771</strain>
    </source>
</reference>
<dbReference type="OrthoDB" id="2990128at2"/>
<sequence length="174" mass="21246">MESINKKKATVISFPNEYGKDQFSPFLKKLSKETQFDEQANVRFGFLLKALDYMQYVNFNDLPTMADKPFFAQFEIKIGGEIYQQTFELIKPLNKRDIYELRINIKGFNWRFRGIFFPYKYETRQYYCFIFPFEKTPNVNFNVTDHFRDRAYRILNDLEKKPETYHEYFRETPF</sequence>
<proteinExistence type="predicted"/>
<name>A0A1G8Q8R3_9BACI</name>
<gene>
    <name evidence="1" type="ORF">SAMN04488123_1115</name>
</gene>
<evidence type="ECO:0000313" key="1">
    <source>
        <dbReference type="EMBL" id="SDJ00953.1"/>
    </source>
</evidence>
<organism evidence="1 2">
    <name type="scientific">Natribacillus halophilus</name>
    <dbReference type="NCBI Taxonomy" id="549003"/>
    <lineage>
        <taxon>Bacteria</taxon>
        <taxon>Bacillati</taxon>
        <taxon>Bacillota</taxon>
        <taxon>Bacilli</taxon>
        <taxon>Bacillales</taxon>
        <taxon>Bacillaceae</taxon>
        <taxon>Natribacillus</taxon>
    </lineage>
</organism>